<name>A0ABS6LA44_9GAMM</name>
<sequence length="149" mass="16976">MKTLQDSLPSEFLEEYRDTPAYKLKDAVVLKEFGSFSEHQVRWPGPQKNVFFWVLIEGGKGIGWNENPATGWSFPVIKVKPEWIAAITEDLKLPFKKRLLGASPDGRTNSWELTCPVCSKPWKPQTTMLSMVRETCPKCSYCAVVDYNS</sequence>
<proteinExistence type="predicted"/>
<evidence type="ECO:0000313" key="2">
    <source>
        <dbReference type="Proteomes" id="UP000739284"/>
    </source>
</evidence>
<reference evidence="1 2" key="1">
    <citation type="submission" date="2021-03" db="EMBL/GenBank/DDBJ databases">
        <title>Five novel Rahnella species.</title>
        <authorList>
            <person name="Brady C."/>
            <person name="Asselin J."/>
            <person name="Beer S."/>
            <person name="Bruberg M.B."/>
            <person name="Crampton B."/>
            <person name="Venter S."/>
            <person name="Arnold D."/>
            <person name="Denman S."/>
        </authorList>
    </citation>
    <scope>NUCLEOTIDE SEQUENCE [LARGE SCALE GENOMIC DNA]</scope>
    <source>
        <strain evidence="1 2">FRB 231</strain>
    </source>
</reference>
<accession>A0ABS6LA44</accession>
<dbReference type="Proteomes" id="UP000739284">
    <property type="component" value="Unassembled WGS sequence"/>
</dbReference>
<gene>
    <name evidence="1" type="ORF">J1784_02035</name>
</gene>
<dbReference type="EMBL" id="JAFMOY010000100">
    <property type="protein sequence ID" value="MBU9843809.1"/>
    <property type="molecule type" value="Genomic_DNA"/>
</dbReference>
<organism evidence="1 2">
    <name type="scientific">Rahnella ecdela</name>
    <dbReference type="NCBI Taxonomy" id="2816250"/>
    <lineage>
        <taxon>Bacteria</taxon>
        <taxon>Pseudomonadati</taxon>
        <taxon>Pseudomonadota</taxon>
        <taxon>Gammaproteobacteria</taxon>
        <taxon>Enterobacterales</taxon>
        <taxon>Yersiniaceae</taxon>
        <taxon>Rahnella</taxon>
    </lineage>
</organism>
<protein>
    <submittedName>
        <fullName evidence="1">Uncharacterized protein</fullName>
    </submittedName>
</protein>
<dbReference type="RefSeq" id="WP_217147801.1">
    <property type="nucleotide sequence ID" value="NZ_JAFMOY010000100.1"/>
</dbReference>
<keyword evidence="2" id="KW-1185">Reference proteome</keyword>
<evidence type="ECO:0000313" key="1">
    <source>
        <dbReference type="EMBL" id="MBU9843809.1"/>
    </source>
</evidence>
<comment type="caution">
    <text evidence="1">The sequence shown here is derived from an EMBL/GenBank/DDBJ whole genome shotgun (WGS) entry which is preliminary data.</text>
</comment>